<evidence type="ECO:0000256" key="7">
    <source>
        <dbReference type="ARBA" id="ARBA00038103"/>
    </source>
</evidence>
<keyword evidence="6" id="KW-0119">Carbohydrate metabolism</keyword>
<name>A0A5D5AFZ5_9EURY</name>
<dbReference type="InterPro" id="IPR000760">
    <property type="entry name" value="Inositol_monophosphatase-like"/>
</dbReference>
<evidence type="ECO:0000313" key="10">
    <source>
        <dbReference type="EMBL" id="TYT60738.1"/>
    </source>
</evidence>
<keyword evidence="11" id="KW-1185">Reference proteome</keyword>
<dbReference type="PROSITE" id="PS00629">
    <property type="entry name" value="IMP_1"/>
    <property type="match status" value="1"/>
</dbReference>
<comment type="caution">
    <text evidence="10">The sequence shown here is derived from an EMBL/GenBank/DDBJ whole genome shotgun (WGS) entry which is preliminary data.</text>
</comment>
<evidence type="ECO:0000256" key="5">
    <source>
        <dbReference type="ARBA" id="ARBA00022842"/>
    </source>
</evidence>
<dbReference type="EC" id="3.1.3.11" evidence="2"/>
<dbReference type="PRINTS" id="PR00377">
    <property type="entry name" value="IMPHPHTASES"/>
</dbReference>
<sequence>MYPSRSELEATAIEACLAGGSYLRETYRSEETEAERLAHDVKSSADTGSERRILEVIRSRFPDHRIDAEESGVHDGSGDGASFEWIVDPLDGTNNFESGLASFATAITVLEDGEPILGVVYVPMLDDLYVATGGEGVRYNGRPVGVDDGDDGDGDDGGRDADLEPSTATVVSVIGHDVKREPDHEAVSEAINRALEDRCKRRLESWSPTVHWGLLVRGRLDGIVCYRPDREEQLLGELFAAERGLETDRGENWFVAAGTDPMFDALRAVVAETVDDSSR</sequence>
<dbReference type="GO" id="GO:0007165">
    <property type="term" value="P:signal transduction"/>
    <property type="evidence" value="ECO:0007669"/>
    <property type="project" value="TreeGrafter"/>
</dbReference>
<keyword evidence="4" id="KW-0378">Hydrolase</keyword>
<accession>A0A5D5AFZ5</accession>
<dbReference type="EMBL" id="VTAW01000031">
    <property type="protein sequence ID" value="TYT60738.1"/>
    <property type="molecule type" value="Genomic_DNA"/>
</dbReference>
<dbReference type="PANTHER" id="PTHR20854:SF4">
    <property type="entry name" value="INOSITOL-1-MONOPHOSPHATASE-RELATED"/>
    <property type="match status" value="1"/>
</dbReference>
<dbReference type="GO" id="GO:0046872">
    <property type="term" value="F:metal ion binding"/>
    <property type="evidence" value="ECO:0007669"/>
    <property type="project" value="UniProtKB-KW"/>
</dbReference>
<evidence type="ECO:0000256" key="9">
    <source>
        <dbReference type="SAM" id="MobiDB-lite"/>
    </source>
</evidence>
<evidence type="ECO:0000313" key="11">
    <source>
        <dbReference type="Proteomes" id="UP000324104"/>
    </source>
</evidence>
<keyword evidence="3 8" id="KW-0479">Metal-binding</keyword>
<dbReference type="Pfam" id="PF00459">
    <property type="entry name" value="Inositol_P"/>
    <property type="match status" value="1"/>
</dbReference>
<feature type="binding site" evidence="8">
    <location>
        <position position="69"/>
    </location>
    <ligand>
        <name>Mg(2+)</name>
        <dbReference type="ChEBI" id="CHEBI:18420"/>
        <label>1</label>
        <note>catalytic</note>
    </ligand>
</feature>
<feature type="region of interest" description="Disordered" evidence="9">
    <location>
        <begin position="139"/>
        <end position="163"/>
    </location>
</feature>
<organism evidence="10 11">
    <name type="scientific">Natrialba swarupiae</name>
    <dbReference type="NCBI Taxonomy" id="2448032"/>
    <lineage>
        <taxon>Archaea</taxon>
        <taxon>Methanobacteriati</taxon>
        <taxon>Methanobacteriota</taxon>
        <taxon>Stenosarchaea group</taxon>
        <taxon>Halobacteria</taxon>
        <taxon>Halobacteriales</taxon>
        <taxon>Natrialbaceae</taxon>
        <taxon>Natrialba</taxon>
    </lineage>
</organism>
<comment type="similarity">
    <text evidence="7">Belongs to the inositol monophosphatase superfamily. FBPase class 4 family.</text>
</comment>
<comment type="catalytic activity">
    <reaction evidence="1">
        <text>beta-D-fructose 1,6-bisphosphate + H2O = beta-D-fructose 6-phosphate + phosphate</text>
        <dbReference type="Rhea" id="RHEA:11064"/>
        <dbReference type="ChEBI" id="CHEBI:15377"/>
        <dbReference type="ChEBI" id="CHEBI:32966"/>
        <dbReference type="ChEBI" id="CHEBI:43474"/>
        <dbReference type="ChEBI" id="CHEBI:57634"/>
        <dbReference type="EC" id="3.1.3.11"/>
    </reaction>
</comment>
<evidence type="ECO:0000256" key="3">
    <source>
        <dbReference type="ARBA" id="ARBA00022723"/>
    </source>
</evidence>
<dbReference type="SUPFAM" id="SSF56655">
    <property type="entry name" value="Carbohydrate phosphatase"/>
    <property type="match status" value="1"/>
</dbReference>
<gene>
    <name evidence="10" type="ORF">FYC77_17290</name>
</gene>
<dbReference type="Proteomes" id="UP000324104">
    <property type="component" value="Unassembled WGS sequence"/>
</dbReference>
<proteinExistence type="inferred from homology"/>
<keyword evidence="5 8" id="KW-0460">Magnesium</keyword>
<dbReference type="Gene3D" id="3.30.540.10">
    <property type="entry name" value="Fructose-1,6-Bisphosphatase, subunit A, domain 1"/>
    <property type="match status" value="1"/>
</dbReference>
<comment type="cofactor">
    <cofactor evidence="8">
        <name>Mg(2+)</name>
        <dbReference type="ChEBI" id="CHEBI:18420"/>
    </cofactor>
</comment>
<dbReference type="RefSeq" id="WP_149082746.1">
    <property type="nucleotide sequence ID" value="NZ_VTAW01000031.1"/>
</dbReference>
<feature type="binding site" evidence="8">
    <location>
        <position position="90"/>
    </location>
    <ligand>
        <name>Mg(2+)</name>
        <dbReference type="ChEBI" id="CHEBI:18420"/>
        <label>2</label>
    </ligand>
</feature>
<dbReference type="AlphaFoldDB" id="A0A5D5AFZ5"/>
<evidence type="ECO:0000256" key="1">
    <source>
        <dbReference type="ARBA" id="ARBA00001273"/>
    </source>
</evidence>
<dbReference type="InterPro" id="IPR020583">
    <property type="entry name" value="Inositol_monoP_metal-BS"/>
</dbReference>
<evidence type="ECO:0000256" key="8">
    <source>
        <dbReference type="PIRSR" id="PIRSR600760-2"/>
    </source>
</evidence>
<dbReference type="GO" id="GO:0042132">
    <property type="term" value="F:fructose 1,6-bisphosphate 1-phosphatase activity"/>
    <property type="evidence" value="ECO:0007669"/>
    <property type="project" value="UniProtKB-EC"/>
</dbReference>
<feature type="binding site" evidence="8">
    <location>
        <position position="88"/>
    </location>
    <ligand>
        <name>Mg(2+)</name>
        <dbReference type="ChEBI" id="CHEBI:18420"/>
        <label>1</label>
        <note>catalytic</note>
    </ligand>
</feature>
<evidence type="ECO:0000256" key="6">
    <source>
        <dbReference type="ARBA" id="ARBA00023277"/>
    </source>
</evidence>
<evidence type="ECO:0000256" key="4">
    <source>
        <dbReference type="ARBA" id="ARBA00022801"/>
    </source>
</evidence>
<dbReference type="GO" id="GO:0006020">
    <property type="term" value="P:inositol metabolic process"/>
    <property type="evidence" value="ECO:0007669"/>
    <property type="project" value="TreeGrafter"/>
</dbReference>
<dbReference type="GO" id="GO:0008934">
    <property type="term" value="F:inositol monophosphate 1-phosphatase activity"/>
    <property type="evidence" value="ECO:0007669"/>
    <property type="project" value="TreeGrafter"/>
</dbReference>
<reference evidence="10 11" key="1">
    <citation type="submission" date="2019-08" db="EMBL/GenBank/DDBJ databases">
        <title>Archaea genome.</title>
        <authorList>
            <person name="Kajale S."/>
            <person name="Shouche Y."/>
            <person name="Deshpande N."/>
            <person name="Sharma A."/>
        </authorList>
    </citation>
    <scope>NUCLEOTIDE SEQUENCE [LARGE SCALE GENOMIC DNA]</scope>
    <source>
        <strain evidence="10 11">ESP3B_9</strain>
    </source>
</reference>
<dbReference type="PANTHER" id="PTHR20854">
    <property type="entry name" value="INOSITOL MONOPHOSPHATASE"/>
    <property type="match status" value="1"/>
</dbReference>
<evidence type="ECO:0000256" key="2">
    <source>
        <dbReference type="ARBA" id="ARBA00013093"/>
    </source>
</evidence>
<protein>
    <recommendedName>
        <fullName evidence="2">fructose-bisphosphatase</fullName>
        <ecNumber evidence="2">3.1.3.11</ecNumber>
    </recommendedName>
</protein>
<feature type="binding site" evidence="8">
    <location>
        <position position="91"/>
    </location>
    <ligand>
        <name>Mg(2+)</name>
        <dbReference type="ChEBI" id="CHEBI:18420"/>
        <label>1</label>
        <note>catalytic</note>
    </ligand>
</feature>